<dbReference type="PROSITE" id="PS51257">
    <property type="entry name" value="PROKAR_LIPOPROTEIN"/>
    <property type="match status" value="1"/>
</dbReference>
<dbReference type="EMBL" id="BJYV01000001">
    <property type="protein sequence ID" value="GEO19857.1"/>
    <property type="molecule type" value="Genomic_DNA"/>
</dbReference>
<protein>
    <submittedName>
        <fullName evidence="1">Uncharacterized protein</fullName>
    </submittedName>
</protein>
<dbReference type="Gene3D" id="3.90.930.1">
    <property type="match status" value="1"/>
</dbReference>
<sequence>MIRNLIFILLILLIASCGEESKTAIKTPVTETISLLQVPANTIDKSRLNYDNKVSLWTLDGKKFSGYALSYFPDSTLKQKIGILNGKKQNETTDWYPDGRTKHSAFYHLGKLHGEKKTWTPGSTHLLISHLQYSSGKLHGEQKKWYPTGEIFKVLTLNMGREEGLQQAFRKNGELFANYEAKDGRIFGLKRAVLCVGLEDEVVKYEN</sequence>
<dbReference type="AlphaFoldDB" id="A0A512C6X9"/>
<accession>A0A512C6X9</accession>
<dbReference type="RefSeq" id="WP_244948066.1">
    <property type="nucleotide sequence ID" value="NZ_BJYV01000001.1"/>
</dbReference>
<organism evidence="1 2">
    <name type="scientific">Cyclobacterium qasimii</name>
    <dbReference type="NCBI Taxonomy" id="1350429"/>
    <lineage>
        <taxon>Bacteria</taxon>
        <taxon>Pseudomonadati</taxon>
        <taxon>Bacteroidota</taxon>
        <taxon>Cytophagia</taxon>
        <taxon>Cytophagales</taxon>
        <taxon>Cyclobacteriaceae</taxon>
        <taxon>Cyclobacterium</taxon>
    </lineage>
</organism>
<dbReference type="Proteomes" id="UP000321301">
    <property type="component" value="Unassembled WGS sequence"/>
</dbReference>
<dbReference type="SUPFAM" id="SSF82185">
    <property type="entry name" value="Histone H3 K4-specific methyltransferase SET7/9 N-terminal domain"/>
    <property type="match status" value="2"/>
</dbReference>
<evidence type="ECO:0000313" key="2">
    <source>
        <dbReference type="Proteomes" id="UP000321301"/>
    </source>
</evidence>
<name>A0A512C6X9_9BACT</name>
<evidence type="ECO:0000313" key="1">
    <source>
        <dbReference type="EMBL" id="GEO19857.1"/>
    </source>
</evidence>
<keyword evidence="2" id="KW-1185">Reference proteome</keyword>
<gene>
    <name evidence="1" type="ORF">CQA01_03910</name>
</gene>
<proteinExistence type="predicted"/>
<comment type="caution">
    <text evidence="1">The sequence shown here is derived from an EMBL/GenBank/DDBJ whole genome shotgun (WGS) entry which is preliminary data.</text>
</comment>
<reference evidence="1 2" key="1">
    <citation type="submission" date="2019-07" db="EMBL/GenBank/DDBJ databases">
        <title>Whole genome shotgun sequence of Cyclobacterium qasimii NBRC 106168.</title>
        <authorList>
            <person name="Hosoyama A."/>
            <person name="Uohara A."/>
            <person name="Ohji S."/>
            <person name="Ichikawa N."/>
        </authorList>
    </citation>
    <scope>NUCLEOTIDE SEQUENCE [LARGE SCALE GENOMIC DNA]</scope>
    <source>
        <strain evidence="1 2">NBRC 106168</strain>
    </source>
</reference>